<keyword evidence="2" id="KW-0472">Membrane</keyword>
<keyword evidence="4" id="KW-1185">Reference proteome</keyword>
<evidence type="ECO:0000313" key="4">
    <source>
        <dbReference type="Proteomes" id="UP001150925"/>
    </source>
</evidence>
<comment type="caution">
    <text evidence="3">The sequence shown here is derived from an EMBL/GenBank/DDBJ whole genome shotgun (WGS) entry which is preliminary data.</text>
</comment>
<feature type="compositionally biased region" description="Polar residues" evidence="1">
    <location>
        <begin position="186"/>
        <end position="213"/>
    </location>
</feature>
<gene>
    <name evidence="3" type="primary">gpi1</name>
    <name evidence="3" type="ORF">IWQ62_002995</name>
</gene>
<feature type="region of interest" description="Disordered" evidence="1">
    <location>
        <begin position="183"/>
        <end position="213"/>
    </location>
</feature>
<dbReference type="PANTHER" id="PTHR21329:SF3">
    <property type="entry name" value="PHOSPHATIDYLINOSITOL N-ACETYLGLUCOSAMINYLTRANSFERASE SUBUNIT Q"/>
    <property type="match status" value="1"/>
</dbReference>
<dbReference type="GO" id="GO:0005783">
    <property type="term" value="C:endoplasmic reticulum"/>
    <property type="evidence" value="ECO:0007669"/>
    <property type="project" value="TreeGrafter"/>
</dbReference>
<dbReference type="PANTHER" id="PTHR21329">
    <property type="entry name" value="PHOSPHATIDYLINOSITOL N-ACETYLGLUCOSAMINYLTRANSFERASE SUBUNIT Q-RELATED"/>
    <property type="match status" value="1"/>
</dbReference>
<keyword evidence="2" id="KW-1133">Transmembrane helix</keyword>
<dbReference type="Proteomes" id="UP001150925">
    <property type="component" value="Unassembled WGS sequence"/>
</dbReference>
<name>A0A9W8APF5_9FUNG</name>
<feature type="non-terminal residue" evidence="3">
    <location>
        <position position="759"/>
    </location>
</feature>
<protein>
    <submittedName>
        <fullName evidence="3">Pig-Q</fullName>
    </submittedName>
</protein>
<feature type="transmembrane region" description="Helical" evidence="2">
    <location>
        <begin position="348"/>
        <end position="372"/>
    </location>
</feature>
<dbReference type="Pfam" id="PF05024">
    <property type="entry name" value="Gpi1"/>
    <property type="match status" value="1"/>
</dbReference>
<feature type="transmembrane region" description="Helical" evidence="2">
    <location>
        <begin position="599"/>
        <end position="622"/>
    </location>
</feature>
<reference evidence="3" key="1">
    <citation type="submission" date="2022-07" db="EMBL/GenBank/DDBJ databases">
        <title>Phylogenomic reconstructions and comparative analyses of Kickxellomycotina fungi.</title>
        <authorList>
            <person name="Reynolds N.K."/>
            <person name="Stajich J.E."/>
            <person name="Barry K."/>
            <person name="Grigoriev I.V."/>
            <person name="Crous P."/>
            <person name="Smith M.E."/>
        </authorList>
    </citation>
    <scope>NUCLEOTIDE SEQUENCE</scope>
    <source>
        <strain evidence="3">RSA 1196</strain>
    </source>
</reference>
<sequence length="759" mass="86375">MSPERGSSRSTAPVKLFWPRIPLPNATHGSAPAWLVGWKTGQNVFCICQVVHNVEYPRLQQALVNVATHSLFHDINVTPPVILGTLRYRSGADSLLSLPKGGFEVDGPLHLWYAKDGSLGLRPNLDYPPVNEPRRLMVILFNPERVNFSFHLSVQPMILDITTTTTPYSLNVGKAQSLNEWVRPSDASTLPSPKTQSSFPESPTTVSSGDPGSLSLQTGFGQHVYFAMLQSLPDADENSHLPTGFHLNTIIREVNSASTMESLLVHALCDRNSSWPFGFKWWAKLFHGNHTLHLSSTSPDPLPSSSPLDNLKHLADNQLPADQRNESVDAPPPALPQRSSFWQRLTGFYHLMTAHILLYSWALVRMLSELLLKVLNFRFRRFMLKRSIAIGQQIDFRLRQITNTPWHYIMLRRRYWHDPCRRTALYVNFYNHLWQILGDIFIGLLVRQIILEHAPTITNVIHSRLHYYAVTSLESMIEWLMGWPAGMKLNPQLDPFLGELFLWLIRLWTELIHPAKPVTLFLVQLIGRCGILGASIQVALLSDYISIVTLHIYWFYAVAARIYHWQLSILYSLMNLFRGRRINPLRCRVDSCNYELDQLLLGTILFSLVFFLFPTIAVYYLTFAISRVGIIVIQGALEMILAALNHFPFFALVLRLLLPRKFPGGVKLVVTDVSRVWASRLTWYRPWTWYKVLSGGCGAQSSNSGSISEPDATTSGKTVYLSLSNNPLPVSAVFFEYLQLWRQLGVQYFGFSIMRCFIT</sequence>
<dbReference type="InterPro" id="IPR007720">
    <property type="entry name" value="PigQ/GPI1"/>
</dbReference>
<evidence type="ECO:0000256" key="1">
    <source>
        <dbReference type="SAM" id="MobiDB-lite"/>
    </source>
</evidence>
<dbReference type="EMBL" id="JANBPY010000723">
    <property type="protein sequence ID" value="KAJ1964225.1"/>
    <property type="molecule type" value="Genomic_DNA"/>
</dbReference>
<proteinExistence type="predicted"/>
<feature type="transmembrane region" description="Helical" evidence="2">
    <location>
        <begin position="531"/>
        <end position="556"/>
    </location>
</feature>
<evidence type="ECO:0000256" key="2">
    <source>
        <dbReference type="SAM" id="Phobius"/>
    </source>
</evidence>
<organism evidence="3 4">
    <name type="scientific">Dispira parvispora</name>
    <dbReference type="NCBI Taxonomy" id="1520584"/>
    <lineage>
        <taxon>Eukaryota</taxon>
        <taxon>Fungi</taxon>
        <taxon>Fungi incertae sedis</taxon>
        <taxon>Zoopagomycota</taxon>
        <taxon>Kickxellomycotina</taxon>
        <taxon>Dimargaritomycetes</taxon>
        <taxon>Dimargaritales</taxon>
        <taxon>Dimargaritaceae</taxon>
        <taxon>Dispira</taxon>
    </lineage>
</organism>
<keyword evidence="2" id="KW-0812">Transmembrane</keyword>
<dbReference type="AlphaFoldDB" id="A0A9W8APF5"/>
<accession>A0A9W8APF5</accession>
<dbReference type="GO" id="GO:0016020">
    <property type="term" value="C:membrane"/>
    <property type="evidence" value="ECO:0007669"/>
    <property type="project" value="InterPro"/>
</dbReference>
<dbReference type="OrthoDB" id="70250at2759"/>
<dbReference type="GO" id="GO:0006506">
    <property type="term" value="P:GPI anchor biosynthetic process"/>
    <property type="evidence" value="ECO:0007669"/>
    <property type="project" value="InterPro"/>
</dbReference>
<evidence type="ECO:0000313" key="3">
    <source>
        <dbReference type="EMBL" id="KAJ1964225.1"/>
    </source>
</evidence>
<feature type="transmembrane region" description="Helical" evidence="2">
    <location>
        <begin position="628"/>
        <end position="658"/>
    </location>
</feature>